<reference evidence="1 2" key="1">
    <citation type="journal article" date="2018" name="PLoS Genet.">
        <title>Population sequencing reveals clonal diversity and ancestral inbreeding in the grapevine cultivar Chardonnay.</title>
        <authorList>
            <person name="Roach M.J."/>
            <person name="Johnson D.L."/>
            <person name="Bohlmann J."/>
            <person name="van Vuuren H.J."/>
            <person name="Jones S.J."/>
            <person name="Pretorius I.S."/>
            <person name="Schmidt S.A."/>
            <person name="Borneman A.R."/>
        </authorList>
    </citation>
    <scope>NUCLEOTIDE SEQUENCE [LARGE SCALE GENOMIC DNA]</scope>
    <source>
        <strain evidence="2">cv. Chardonnay</strain>
        <tissue evidence="1">Leaf</tissue>
    </source>
</reference>
<protein>
    <submittedName>
        <fullName evidence="1">Uncharacterized protein</fullName>
    </submittedName>
</protein>
<dbReference type="InterPro" id="IPR039177">
    <property type="entry name" value="SMG9"/>
</dbReference>
<dbReference type="Proteomes" id="UP000288805">
    <property type="component" value="Unassembled WGS sequence"/>
</dbReference>
<accession>A0A438IYJ5</accession>
<dbReference type="AlphaFoldDB" id="A0A438IYJ5"/>
<organism evidence="1 2">
    <name type="scientific">Vitis vinifera</name>
    <name type="common">Grape</name>
    <dbReference type="NCBI Taxonomy" id="29760"/>
    <lineage>
        <taxon>Eukaryota</taxon>
        <taxon>Viridiplantae</taxon>
        <taxon>Streptophyta</taxon>
        <taxon>Embryophyta</taxon>
        <taxon>Tracheophyta</taxon>
        <taxon>Spermatophyta</taxon>
        <taxon>Magnoliopsida</taxon>
        <taxon>eudicotyledons</taxon>
        <taxon>Gunneridae</taxon>
        <taxon>Pentapetalae</taxon>
        <taxon>rosids</taxon>
        <taxon>Vitales</taxon>
        <taxon>Vitaceae</taxon>
        <taxon>Viteae</taxon>
        <taxon>Vitis</taxon>
    </lineage>
</organism>
<sequence length="163" mass="18764">MATHLHIVTVCRLRDQDITPRNFVHLRKALAQFFSSSTFVKEKCGNTTKEHLVSSVPPNMPSTDLDSTLPNLFLVPCKSKVDSPRAQYESYTSMLWKLRDQVLSMNCPSFARTISERDWLRNSAKIWELVKNSPIIAEYCKTLQSSGMFRRNKRELGRNARKA</sequence>
<dbReference type="PANTHER" id="PTHR14270">
    <property type="entry name" value="NONSENSE-MEDIATED MRNA DECAY FACTOR SMG9"/>
    <property type="match status" value="1"/>
</dbReference>
<gene>
    <name evidence="1" type="ORF">CK203_024431</name>
</gene>
<dbReference type="EMBL" id="QGNW01000074">
    <property type="protein sequence ID" value="RVX01785.1"/>
    <property type="molecule type" value="Genomic_DNA"/>
</dbReference>
<dbReference type="GO" id="GO:0000184">
    <property type="term" value="P:nuclear-transcribed mRNA catabolic process, nonsense-mediated decay"/>
    <property type="evidence" value="ECO:0007669"/>
    <property type="project" value="InterPro"/>
</dbReference>
<name>A0A438IYJ5_VITVI</name>
<dbReference type="PANTHER" id="PTHR14270:SF0">
    <property type="entry name" value="NONSENSE-MEDIATED MRNA DECAY FACTOR SMG9"/>
    <property type="match status" value="1"/>
</dbReference>
<evidence type="ECO:0000313" key="1">
    <source>
        <dbReference type="EMBL" id="RVX01785.1"/>
    </source>
</evidence>
<evidence type="ECO:0000313" key="2">
    <source>
        <dbReference type="Proteomes" id="UP000288805"/>
    </source>
</evidence>
<comment type="caution">
    <text evidence="1">The sequence shown here is derived from an EMBL/GenBank/DDBJ whole genome shotgun (WGS) entry which is preliminary data.</text>
</comment>
<proteinExistence type="predicted"/>